<reference evidence="3" key="1">
    <citation type="submission" date="2015-01" db="EMBL/GenBank/DDBJ databases">
        <title>Transcriptome Assembly of Fopius arisanus.</title>
        <authorList>
            <person name="Geib S."/>
        </authorList>
    </citation>
    <scope>NUCLEOTIDE SEQUENCE</scope>
</reference>
<keyword evidence="5" id="KW-0722">Serine protease inhibitor</keyword>
<protein>
    <submittedName>
        <fullName evidence="5">Kunitz-type serine protease inhibitor vestiginin-2</fullName>
    </submittedName>
    <submittedName>
        <fullName evidence="3">Mig-6 protein</fullName>
    </submittedName>
</protein>
<dbReference type="PROSITE" id="PS50279">
    <property type="entry name" value="BPTI_KUNITZ_2"/>
    <property type="match status" value="1"/>
</dbReference>
<accession>A0A0C9RK94</accession>
<reference evidence="5" key="2">
    <citation type="submission" date="2025-04" db="UniProtKB">
        <authorList>
            <consortium name="RefSeq"/>
        </authorList>
    </citation>
    <scope>IDENTIFICATION</scope>
    <source>
        <strain evidence="5">USDA-PBARC FA_bdor</strain>
        <tissue evidence="5">Whole organism</tissue>
    </source>
</reference>
<accession>A0A9R1SV85</accession>
<dbReference type="RefSeq" id="XP_011297759.1">
    <property type="nucleotide sequence ID" value="XM_011299457.1"/>
</dbReference>
<dbReference type="GO" id="GO:0004867">
    <property type="term" value="F:serine-type endopeptidase inhibitor activity"/>
    <property type="evidence" value="ECO:0007669"/>
    <property type="project" value="UniProtKB-KW"/>
</dbReference>
<keyword evidence="1" id="KW-0732">Signal</keyword>
<dbReference type="CDD" id="cd00109">
    <property type="entry name" value="Kunitz-type"/>
    <property type="match status" value="1"/>
</dbReference>
<evidence type="ECO:0000256" key="1">
    <source>
        <dbReference type="SAM" id="SignalP"/>
    </source>
</evidence>
<dbReference type="AlphaFoldDB" id="A0A0C9RK94"/>
<evidence type="ECO:0000313" key="3">
    <source>
        <dbReference type="EMBL" id="JAG78392.1"/>
    </source>
</evidence>
<dbReference type="EMBL" id="GBYB01008625">
    <property type="protein sequence ID" value="JAG78392.1"/>
    <property type="molecule type" value="Transcribed_RNA"/>
</dbReference>
<evidence type="ECO:0000313" key="4">
    <source>
        <dbReference type="Proteomes" id="UP000694866"/>
    </source>
</evidence>
<organism evidence="3">
    <name type="scientific">Fopius arisanus</name>
    <dbReference type="NCBI Taxonomy" id="64838"/>
    <lineage>
        <taxon>Eukaryota</taxon>
        <taxon>Metazoa</taxon>
        <taxon>Ecdysozoa</taxon>
        <taxon>Arthropoda</taxon>
        <taxon>Hexapoda</taxon>
        <taxon>Insecta</taxon>
        <taxon>Pterygota</taxon>
        <taxon>Neoptera</taxon>
        <taxon>Endopterygota</taxon>
        <taxon>Hymenoptera</taxon>
        <taxon>Apocrita</taxon>
        <taxon>Ichneumonoidea</taxon>
        <taxon>Braconidae</taxon>
        <taxon>Opiinae</taxon>
        <taxon>Fopius</taxon>
    </lineage>
</organism>
<proteinExistence type="predicted"/>
<dbReference type="Pfam" id="PF00014">
    <property type="entry name" value="Kunitz_BPTI"/>
    <property type="match status" value="1"/>
</dbReference>
<feature type="chain" id="PRO_5044541738" evidence="1">
    <location>
        <begin position="23"/>
        <end position="114"/>
    </location>
</feature>
<dbReference type="GeneID" id="105263320"/>
<feature type="signal peptide" evidence="1">
    <location>
        <begin position="1"/>
        <end position="22"/>
    </location>
</feature>
<dbReference type="SMART" id="SM00131">
    <property type="entry name" value="KU"/>
    <property type="match status" value="1"/>
</dbReference>
<feature type="domain" description="BPTI/Kunitz inhibitor" evidence="2">
    <location>
        <begin position="30"/>
        <end position="81"/>
    </location>
</feature>
<dbReference type="SUPFAM" id="SSF57362">
    <property type="entry name" value="BPTI-like"/>
    <property type="match status" value="1"/>
</dbReference>
<dbReference type="Gene3D" id="4.10.410.10">
    <property type="entry name" value="Pancreatic trypsin inhibitor Kunitz domain"/>
    <property type="match status" value="1"/>
</dbReference>
<name>A0A0C9RK94_9HYME</name>
<dbReference type="Proteomes" id="UP000694866">
    <property type="component" value="Unplaced"/>
</dbReference>
<evidence type="ECO:0000259" key="2">
    <source>
        <dbReference type="PROSITE" id="PS50279"/>
    </source>
</evidence>
<keyword evidence="5" id="KW-0646">Protease inhibitor</keyword>
<evidence type="ECO:0000313" key="5">
    <source>
        <dbReference type="RefSeq" id="XP_011297759.1"/>
    </source>
</evidence>
<dbReference type="KEGG" id="fas:105263320"/>
<keyword evidence="4" id="KW-1185">Reference proteome</keyword>
<sequence length="114" mass="13199">MKQALIVLLIIALSNVPKETSAVIRRDPVCLLPEPLRQCMSLAIGWRFDQEEETCVPFHGGGCYNPAENHFSSQEACRRKCQPLEVRICSRLWNPSRFYMNRRELLQKYGCLDD</sequence>
<gene>
    <name evidence="3" type="primary">mig-6</name>
    <name evidence="5" type="synonym">LOC105263320</name>
    <name evidence="3" type="ORF">g.71045</name>
</gene>
<dbReference type="InterPro" id="IPR036880">
    <property type="entry name" value="Kunitz_BPTI_sf"/>
</dbReference>
<dbReference type="InterPro" id="IPR002223">
    <property type="entry name" value="Kunitz_BPTI"/>
</dbReference>